<dbReference type="AlphaFoldDB" id="A0AAD6UQB5"/>
<comment type="caution">
    <text evidence="2">The sequence shown here is derived from an EMBL/GenBank/DDBJ whole genome shotgun (WGS) entry which is preliminary data.</text>
</comment>
<feature type="region of interest" description="Disordered" evidence="1">
    <location>
        <begin position="70"/>
        <end position="105"/>
    </location>
</feature>
<protein>
    <submittedName>
        <fullName evidence="2">Uncharacterized protein</fullName>
    </submittedName>
</protein>
<proteinExistence type="predicted"/>
<evidence type="ECO:0000256" key="1">
    <source>
        <dbReference type="SAM" id="MobiDB-lite"/>
    </source>
</evidence>
<dbReference type="EMBL" id="JARJCW010000120">
    <property type="protein sequence ID" value="KAJ7192435.1"/>
    <property type="molecule type" value="Genomic_DNA"/>
</dbReference>
<feature type="compositionally biased region" description="Acidic residues" evidence="1">
    <location>
        <begin position="92"/>
        <end position="105"/>
    </location>
</feature>
<reference evidence="2" key="1">
    <citation type="submission" date="2023-03" db="EMBL/GenBank/DDBJ databases">
        <title>Massive genome expansion in bonnet fungi (Mycena s.s.) driven by repeated elements and novel gene families across ecological guilds.</title>
        <authorList>
            <consortium name="Lawrence Berkeley National Laboratory"/>
            <person name="Harder C.B."/>
            <person name="Miyauchi S."/>
            <person name="Viragh M."/>
            <person name="Kuo A."/>
            <person name="Thoen E."/>
            <person name="Andreopoulos B."/>
            <person name="Lu D."/>
            <person name="Skrede I."/>
            <person name="Drula E."/>
            <person name="Henrissat B."/>
            <person name="Morin E."/>
            <person name="Kohler A."/>
            <person name="Barry K."/>
            <person name="LaButti K."/>
            <person name="Morin E."/>
            <person name="Salamov A."/>
            <person name="Lipzen A."/>
            <person name="Mereny Z."/>
            <person name="Hegedus B."/>
            <person name="Baldrian P."/>
            <person name="Stursova M."/>
            <person name="Weitz H."/>
            <person name="Taylor A."/>
            <person name="Grigoriev I.V."/>
            <person name="Nagy L.G."/>
            <person name="Martin F."/>
            <person name="Kauserud H."/>
        </authorList>
    </citation>
    <scope>NUCLEOTIDE SEQUENCE</scope>
    <source>
        <strain evidence="2">9144</strain>
    </source>
</reference>
<gene>
    <name evidence="2" type="ORF">GGX14DRAFT_406382</name>
</gene>
<keyword evidence="3" id="KW-1185">Reference proteome</keyword>
<accession>A0AAD6UQB5</accession>
<organism evidence="2 3">
    <name type="scientific">Mycena pura</name>
    <dbReference type="NCBI Taxonomy" id="153505"/>
    <lineage>
        <taxon>Eukaryota</taxon>
        <taxon>Fungi</taxon>
        <taxon>Dikarya</taxon>
        <taxon>Basidiomycota</taxon>
        <taxon>Agaricomycotina</taxon>
        <taxon>Agaricomycetes</taxon>
        <taxon>Agaricomycetidae</taxon>
        <taxon>Agaricales</taxon>
        <taxon>Marasmiineae</taxon>
        <taxon>Mycenaceae</taxon>
        <taxon>Mycena</taxon>
    </lineage>
</organism>
<sequence length="105" mass="11609">MEPGGVHRMWTHLPRRLIPEPVALEAVRLRQIPSEVLSALPSELLSPAGFFANSNLPSWDPAVDVGFNATEPTLVPQKPSDNKRKGSFNILEIEEDDGVDEQEPL</sequence>
<evidence type="ECO:0000313" key="2">
    <source>
        <dbReference type="EMBL" id="KAJ7192435.1"/>
    </source>
</evidence>
<evidence type="ECO:0000313" key="3">
    <source>
        <dbReference type="Proteomes" id="UP001219525"/>
    </source>
</evidence>
<name>A0AAD6UQB5_9AGAR</name>
<dbReference type="Proteomes" id="UP001219525">
    <property type="component" value="Unassembled WGS sequence"/>
</dbReference>